<dbReference type="EMBL" id="SDAM02029554">
    <property type="protein sequence ID" value="KAH6756517.1"/>
    <property type="molecule type" value="Genomic_DNA"/>
</dbReference>
<dbReference type="InterPro" id="IPR006447">
    <property type="entry name" value="Myb_dom_plants"/>
</dbReference>
<dbReference type="SUPFAM" id="SSF46689">
    <property type="entry name" value="Homeodomain-like"/>
    <property type="match status" value="1"/>
</dbReference>
<organism evidence="5 6">
    <name type="scientific">Perilla frutescens var. hirtella</name>
    <name type="common">Perilla citriodora</name>
    <name type="synonym">Perilla setoyensis</name>
    <dbReference type="NCBI Taxonomy" id="608512"/>
    <lineage>
        <taxon>Eukaryota</taxon>
        <taxon>Viridiplantae</taxon>
        <taxon>Streptophyta</taxon>
        <taxon>Embryophyta</taxon>
        <taxon>Tracheophyta</taxon>
        <taxon>Spermatophyta</taxon>
        <taxon>Magnoliopsida</taxon>
        <taxon>eudicotyledons</taxon>
        <taxon>Gunneridae</taxon>
        <taxon>Pentapetalae</taxon>
        <taxon>asterids</taxon>
        <taxon>lamiids</taxon>
        <taxon>Lamiales</taxon>
        <taxon>Lamiaceae</taxon>
        <taxon>Nepetoideae</taxon>
        <taxon>Elsholtzieae</taxon>
        <taxon>Perilla</taxon>
    </lineage>
</organism>
<name>A0AAD4NY76_PERFH</name>
<keyword evidence="2" id="KW-0804">Transcription</keyword>
<dbReference type="Gene3D" id="1.10.10.60">
    <property type="entry name" value="Homeodomain-like"/>
    <property type="match status" value="1"/>
</dbReference>
<evidence type="ECO:0000256" key="1">
    <source>
        <dbReference type="ARBA" id="ARBA00023015"/>
    </source>
</evidence>
<dbReference type="GO" id="GO:0003700">
    <property type="term" value="F:DNA-binding transcription factor activity"/>
    <property type="evidence" value="ECO:0007669"/>
    <property type="project" value="InterPro"/>
</dbReference>
<keyword evidence="1" id="KW-0805">Transcription regulation</keyword>
<evidence type="ECO:0000256" key="2">
    <source>
        <dbReference type="ARBA" id="ARBA00023163"/>
    </source>
</evidence>
<feature type="compositionally biased region" description="Polar residues" evidence="4">
    <location>
        <begin position="42"/>
        <end position="70"/>
    </location>
</feature>
<accession>A0AAD4NY76</accession>
<sequence>MCTEWTQELHANFMDAVTSLGQGRCFQKEILEMMNESSLTRMQVASQIQSKTQETGQSSGTRWESESPNNEVKMEHESTMTNNTPNHLRASSSSNPRRLPDEFFIFSDMDCL</sequence>
<dbReference type="GO" id="GO:0005634">
    <property type="term" value="C:nucleus"/>
    <property type="evidence" value="ECO:0007669"/>
    <property type="project" value="TreeGrafter"/>
</dbReference>
<keyword evidence="3" id="KW-0539">Nucleus</keyword>
<evidence type="ECO:0000313" key="5">
    <source>
        <dbReference type="EMBL" id="KAH6756517.1"/>
    </source>
</evidence>
<comment type="caution">
    <text evidence="5">The sequence shown here is derived from an EMBL/GenBank/DDBJ whole genome shotgun (WGS) entry which is preliminary data.</text>
</comment>
<evidence type="ECO:0000256" key="3">
    <source>
        <dbReference type="ARBA" id="ARBA00023242"/>
    </source>
</evidence>
<feature type="region of interest" description="Disordered" evidence="4">
    <location>
        <begin position="42"/>
        <end position="100"/>
    </location>
</feature>
<dbReference type="PANTHER" id="PTHR31442">
    <property type="entry name" value="HOMEODOMAIN-LIKE SUPERFAMILY PROTEIN-RELATED"/>
    <property type="match status" value="1"/>
</dbReference>
<dbReference type="NCBIfam" id="TIGR01557">
    <property type="entry name" value="myb_SHAQKYF"/>
    <property type="match status" value="1"/>
</dbReference>
<reference evidence="5 6" key="1">
    <citation type="journal article" date="2021" name="Nat. Commun.">
        <title>Incipient diploidization of the medicinal plant Perilla within 10,000 years.</title>
        <authorList>
            <person name="Zhang Y."/>
            <person name="Shen Q."/>
            <person name="Leng L."/>
            <person name="Zhang D."/>
            <person name="Chen S."/>
            <person name="Shi Y."/>
            <person name="Ning Z."/>
            <person name="Chen S."/>
        </authorList>
    </citation>
    <scope>NUCLEOTIDE SEQUENCE [LARGE SCALE GENOMIC DNA]</scope>
    <source>
        <strain evidence="6">cv. PC099</strain>
    </source>
</reference>
<evidence type="ECO:0000313" key="6">
    <source>
        <dbReference type="Proteomes" id="UP001190926"/>
    </source>
</evidence>
<dbReference type="InterPro" id="IPR044841">
    <property type="entry name" value="LUX/BOA-like"/>
</dbReference>
<dbReference type="InterPro" id="IPR009057">
    <property type="entry name" value="Homeodomain-like_sf"/>
</dbReference>
<dbReference type="GO" id="GO:0003677">
    <property type="term" value="F:DNA binding"/>
    <property type="evidence" value="ECO:0007669"/>
    <property type="project" value="InterPro"/>
</dbReference>
<feature type="compositionally biased region" description="Polar residues" evidence="4">
    <location>
        <begin position="79"/>
        <end position="96"/>
    </location>
</feature>
<evidence type="ECO:0000256" key="4">
    <source>
        <dbReference type="SAM" id="MobiDB-lite"/>
    </source>
</evidence>
<dbReference type="AlphaFoldDB" id="A0AAD4NY76"/>
<dbReference type="Proteomes" id="UP001190926">
    <property type="component" value="Unassembled WGS sequence"/>
</dbReference>
<keyword evidence="6" id="KW-1185">Reference proteome</keyword>
<dbReference type="PANTHER" id="PTHR31442:SF32">
    <property type="entry name" value="TWO-COMPONENT RESPONSE REGULATOR ORR21-LIKE"/>
    <property type="match status" value="1"/>
</dbReference>
<proteinExistence type="predicted"/>
<gene>
    <name evidence="5" type="ORF">C2S53_002230</name>
</gene>
<protein>
    <submittedName>
        <fullName evidence="5">Response regulator 10</fullName>
    </submittedName>
</protein>